<dbReference type="PANTHER" id="PTHR31929">
    <property type="entry name" value="SAUR-LIKE AUXIN-RESPONSIVE PROTEIN FAMILY-RELATED"/>
    <property type="match status" value="1"/>
</dbReference>
<dbReference type="GO" id="GO:0009733">
    <property type="term" value="P:response to auxin"/>
    <property type="evidence" value="ECO:0007669"/>
    <property type="project" value="InterPro"/>
</dbReference>
<dbReference type="AlphaFoldDB" id="A0AAD5ZBX2"/>
<accession>A0AAD5ZBX2</accession>
<dbReference type="InterPro" id="IPR003676">
    <property type="entry name" value="SAUR_fam"/>
</dbReference>
<reference evidence="2 3" key="1">
    <citation type="journal article" date="2022" name="Cell">
        <title>Repeat-based holocentromeres influence genome architecture and karyotype evolution.</title>
        <authorList>
            <person name="Hofstatter P.G."/>
            <person name="Thangavel G."/>
            <person name="Lux T."/>
            <person name="Neumann P."/>
            <person name="Vondrak T."/>
            <person name="Novak P."/>
            <person name="Zhang M."/>
            <person name="Costa L."/>
            <person name="Castellani M."/>
            <person name="Scott A."/>
            <person name="Toegelov H."/>
            <person name="Fuchs J."/>
            <person name="Mata-Sucre Y."/>
            <person name="Dias Y."/>
            <person name="Vanzela A.L.L."/>
            <person name="Huettel B."/>
            <person name="Almeida C.C.S."/>
            <person name="Simkova H."/>
            <person name="Souza G."/>
            <person name="Pedrosa-Harand A."/>
            <person name="Macas J."/>
            <person name="Mayer K.F.X."/>
            <person name="Houben A."/>
            <person name="Marques A."/>
        </authorList>
    </citation>
    <scope>NUCLEOTIDE SEQUENCE [LARGE SCALE GENOMIC DNA]</scope>
    <source>
        <strain evidence="2">RhyTen1mFocal</strain>
    </source>
</reference>
<evidence type="ECO:0008006" key="4">
    <source>
        <dbReference type="Google" id="ProtNLM"/>
    </source>
</evidence>
<dbReference type="Proteomes" id="UP001210211">
    <property type="component" value="Unassembled WGS sequence"/>
</dbReference>
<dbReference type="EMBL" id="JAMRDG010000002">
    <property type="protein sequence ID" value="KAJ3690582.1"/>
    <property type="molecule type" value="Genomic_DNA"/>
</dbReference>
<proteinExistence type="inferred from homology"/>
<comment type="caution">
    <text evidence="2">The sequence shown here is derived from an EMBL/GenBank/DDBJ whole genome shotgun (WGS) entry which is preliminary data.</text>
</comment>
<evidence type="ECO:0000256" key="1">
    <source>
        <dbReference type="ARBA" id="ARBA00006974"/>
    </source>
</evidence>
<dbReference type="Pfam" id="PF02519">
    <property type="entry name" value="Auxin_inducible"/>
    <property type="match status" value="1"/>
</dbReference>
<sequence>MGHKLYTLLTRFHLTRHHSNVADVPKGHFTVYVGDNRKRFVIPTAYLRDPMFLTLMRRVEEEFGFDNKLGGITIPCTEWSLKNNKIRSVQSFLFSHSNNKCRISVKLSTKMNTKKHQPN</sequence>
<organism evidence="2 3">
    <name type="scientific">Rhynchospora tenuis</name>
    <dbReference type="NCBI Taxonomy" id="198213"/>
    <lineage>
        <taxon>Eukaryota</taxon>
        <taxon>Viridiplantae</taxon>
        <taxon>Streptophyta</taxon>
        <taxon>Embryophyta</taxon>
        <taxon>Tracheophyta</taxon>
        <taxon>Spermatophyta</taxon>
        <taxon>Magnoliopsida</taxon>
        <taxon>Liliopsida</taxon>
        <taxon>Poales</taxon>
        <taxon>Cyperaceae</taxon>
        <taxon>Cyperoideae</taxon>
        <taxon>Rhynchosporeae</taxon>
        <taxon>Rhynchospora</taxon>
    </lineage>
</organism>
<name>A0AAD5ZBX2_9POAL</name>
<evidence type="ECO:0000313" key="3">
    <source>
        <dbReference type="Proteomes" id="UP001210211"/>
    </source>
</evidence>
<evidence type="ECO:0000313" key="2">
    <source>
        <dbReference type="EMBL" id="KAJ3690582.1"/>
    </source>
</evidence>
<protein>
    <recommendedName>
        <fullName evidence="4">Small auxin up regulated protein</fullName>
    </recommendedName>
</protein>
<keyword evidence="3" id="KW-1185">Reference proteome</keyword>
<gene>
    <name evidence="2" type="ORF">LUZ61_019746</name>
</gene>
<comment type="similarity">
    <text evidence="1">Belongs to the ARG7 family.</text>
</comment>